<gene>
    <name evidence="2" type="ORF">IP90_01477</name>
</gene>
<accession>A0A562L7P9</accession>
<organism evidence="2 3">
    <name type="scientific">Luteimonas cucumeris</name>
    <dbReference type="NCBI Taxonomy" id="985012"/>
    <lineage>
        <taxon>Bacteria</taxon>
        <taxon>Pseudomonadati</taxon>
        <taxon>Pseudomonadota</taxon>
        <taxon>Gammaproteobacteria</taxon>
        <taxon>Lysobacterales</taxon>
        <taxon>Lysobacteraceae</taxon>
        <taxon>Luteimonas</taxon>
    </lineage>
</organism>
<evidence type="ECO:0000313" key="3">
    <source>
        <dbReference type="Proteomes" id="UP000315167"/>
    </source>
</evidence>
<comment type="caution">
    <text evidence="2">The sequence shown here is derived from an EMBL/GenBank/DDBJ whole genome shotgun (WGS) entry which is preliminary data.</text>
</comment>
<dbReference type="RefSeq" id="WP_144898968.1">
    <property type="nucleotide sequence ID" value="NZ_VLKN01000003.1"/>
</dbReference>
<protein>
    <submittedName>
        <fullName evidence="2">Uncharacterized protein</fullName>
    </submittedName>
</protein>
<dbReference type="EMBL" id="VLKN01000003">
    <property type="protein sequence ID" value="TWI03663.1"/>
    <property type="molecule type" value="Genomic_DNA"/>
</dbReference>
<evidence type="ECO:0000256" key="1">
    <source>
        <dbReference type="SAM" id="MobiDB-lite"/>
    </source>
</evidence>
<reference evidence="2 3" key="1">
    <citation type="journal article" date="2015" name="Stand. Genomic Sci.">
        <title>Genomic Encyclopedia of Bacterial and Archaeal Type Strains, Phase III: the genomes of soil and plant-associated and newly described type strains.</title>
        <authorList>
            <person name="Whitman W.B."/>
            <person name="Woyke T."/>
            <person name="Klenk H.P."/>
            <person name="Zhou Y."/>
            <person name="Lilburn T.G."/>
            <person name="Beck B.J."/>
            <person name="De Vos P."/>
            <person name="Vandamme P."/>
            <person name="Eisen J.A."/>
            <person name="Garrity G."/>
            <person name="Hugenholtz P."/>
            <person name="Kyrpides N.C."/>
        </authorList>
    </citation>
    <scope>NUCLEOTIDE SEQUENCE [LARGE SCALE GENOMIC DNA]</scope>
    <source>
        <strain evidence="2 3">CGMCC 1.10821</strain>
    </source>
</reference>
<proteinExistence type="predicted"/>
<feature type="compositionally biased region" description="Basic and acidic residues" evidence="1">
    <location>
        <begin position="38"/>
        <end position="63"/>
    </location>
</feature>
<keyword evidence="3" id="KW-1185">Reference proteome</keyword>
<dbReference type="Proteomes" id="UP000315167">
    <property type="component" value="Unassembled WGS sequence"/>
</dbReference>
<evidence type="ECO:0000313" key="2">
    <source>
        <dbReference type="EMBL" id="TWI03663.1"/>
    </source>
</evidence>
<dbReference type="AlphaFoldDB" id="A0A562L7P9"/>
<feature type="region of interest" description="Disordered" evidence="1">
    <location>
        <begin position="17"/>
        <end position="63"/>
    </location>
</feature>
<name>A0A562L7P9_9GAMM</name>
<sequence length="63" mass="6987">MSIMWLLVHRDAAIAKQDRDDGACVGEPRSFEESDGDGAARPHGRDFPDPRRDHRVGNDRGGN</sequence>